<protein>
    <recommendedName>
        <fullName evidence="8">RecQ-mediated genome instability protein 2</fullName>
    </recommendedName>
</protein>
<feature type="compositionally biased region" description="Pro residues" evidence="9">
    <location>
        <begin position="85"/>
        <end position="99"/>
    </location>
</feature>
<dbReference type="GO" id="GO:0006281">
    <property type="term" value="P:DNA repair"/>
    <property type="evidence" value="ECO:0007669"/>
    <property type="project" value="TreeGrafter"/>
</dbReference>
<evidence type="ECO:0000313" key="11">
    <source>
        <dbReference type="Proteomes" id="UP000694405"/>
    </source>
</evidence>
<evidence type="ECO:0000256" key="7">
    <source>
        <dbReference type="ARBA" id="ARBA00065114"/>
    </source>
</evidence>
<dbReference type="PANTHER" id="PTHR33962">
    <property type="entry name" value="RECQ-MEDIATED GENOME INSTABILITY PROTEIN 2 RMI2"/>
    <property type="match status" value="1"/>
</dbReference>
<evidence type="ECO:0000256" key="9">
    <source>
        <dbReference type="SAM" id="MobiDB-lite"/>
    </source>
</evidence>
<reference evidence="10" key="1">
    <citation type="submission" date="2020-03" db="EMBL/GenBank/DDBJ databases">
        <title>Melopsittacus undulatus (budgerigar) genome, bMelUnd1, maternal haplotype with Z.</title>
        <authorList>
            <person name="Gedman G."/>
            <person name="Mountcastle J."/>
            <person name="Haase B."/>
            <person name="Formenti G."/>
            <person name="Wright T."/>
            <person name="Apodaca J."/>
            <person name="Pelan S."/>
            <person name="Chow W."/>
            <person name="Rhie A."/>
            <person name="Howe K."/>
            <person name="Fedrigo O."/>
            <person name="Jarvis E.D."/>
        </authorList>
    </citation>
    <scope>NUCLEOTIDE SEQUENCE [LARGE SCALE GENOMIC DNA]</scope>
</reference>
<feature type="region of interest" description="Disordered" evidence="9">
    <location>
        <begin position="75"/>
        <end position="133"/>
    </location>
</feature>
<dbReference type="GO" id="GO:0006260">
    <property type="term" value="P:DNA replication"/>
    <property type="evidence" value="ECO:0007669"/>
    <property type="project" value="UniProtKB-KW"/>
</dbReference>
<evidence type="ECO:0000256" key="6">
    <source>
        <dbReference type="ARBA" id="ARBA00061240"/>
    </source>
</evidence>
<dbReference type="AlphaFoldDB" id="A0A8V5G218"/>
<keyword evidence="2" id="KW-0235">DNA replication</keyword>
<dbReference type="InterPro" id="IPR012340">
    <property type="entry name" value="NA-bd_OB-fold"/>
</dbReference>
<reference evidence="10" key="2">
    <citation type="submission" date="2025-08" db="UniProtKB">
        <authorList>
            <consortium name="Ensembl"/>
        </authorList>
    </citation>
    <scope>IDENTIFICATION</scope>
</reference>
<comment type="subcellular location">
    <subcellularLocation>
        <location evidence="1">Nucleus</location>
    </subcellularLocation>
</comment>
<dbReference type="InterPro" id="IPR032245">
    <property type="entry name" value="RMI2"/>
</dbReference>
<gene>
    <name evidence="10" type="primary">LOC101870725</name>
</gene>
<evidence type="ECO:0000256" key="1">
    <source>
        <dbReference type="ARBA" id="ARBA00004123"/>
    </source>
</evidence>
<name>A0A8V5G218_MELUD</name>
<reference evidence="10" key="3">
    <citation type="submission" date="2025-09" db="UniProtKB">
        <authorList>
            <consortium name="Ensembl"/>
        </authorList>
    </citation>
    <scope>IDENTIFICATION</scope>
</reference>
<evidence type="ECO:0000256" key="2">
    <source>
        <dbReference type="ARBA" id="ARBA00022705"/>
    </source>
</evidence>
<dbReference type="Proteomes" id="UP000694405">
    <property type="component" value="Chromosome 8"/>
</dbReference>
<feature type="compositionally biased region" description="Basic residues" evidence="9">
    <location>
        <begin position="105"/>
        <end position="120"/>
    </location>
</feature>
<sequence>RTSAGCSCPVLKEGCSCSLCPHRRLVYRTRAAAGQEHHLDHSAAPLNAALCVAVKRGVQLSPHVSGTLPPSLCLSSGAGLASPPEARPPPRSPPPPVPRSPTSRRPLRRRRRLPLGRGVRRFPPFTSPPSAAASGSVLPVHSMAGGAPGPPVKVLAAQLRGAVRGAGGTWQLVRAEAGRAPLCLRNVWMQGTVLEVERGGGRGGSARLHDDSGPFTVLGVEEVPKGRPCLSAGKYVMVMGVVRSCSPEPVLRAIKMTDLSENPVHKDMWSLEVEDLHRVIP</sequence>
<evidence type="ECO:0000313" key="10">
    <source>
        <dbReference type="Ensembl" id="ENSMUNP00000029386.1"/>
    </source>
</evidence>
<evidence type="ECO:0000256" key="3">
    <source>
        <dbReference type="ARBA" id="ARBA00023125"/>
    </source>
</evidence>
<evidence type="ECO:0000256" key="4">
    <source>
        <dbReference type="ARBA" id="ARBA00023242"/>
    </source>
</evidence>
<dbReference type="GO" id="GO:0033045">
    <property type="term" value="P:regulation of sister chromatid segregation"/>
    <property type="evidence" value="ECO:0007669"/>
    <property type="project" value="TreeGrafter"/>
</dbReference>
<dbReference type="Pfam" id="PF16100">
    <property type="entry name" value="RMI2"/>
    <property type="match status" value="1"/>
</dbReference>
<keyword evidence="4" id="KW-0539">Nucleus</keyword>
<keyword evidence="3" id="KW-0238">DNA-binding</keyword>
<dbReference type="GO" id="GO:0043007">
    <property type="term" value="P:maintenance of rDNA"/>
    <property type="evidence" value="ECO:0007669"/>
    <property type="project" value="TreeGrafter"/>
</dbReference>
<dbReference type="GO" id="GO:0003677">
    <property type="term" value="F:DNA binding"/>
    <property type="evidence" value="ECO:0007669"/>
    <property type="project" value="UniProtKB-KW"/>
</dbReference>
<dbReference type="GO" id="GO:2000042">
    <property type="term" value="P:negative regulation of double-strand break repair via homologous recombination"/>
    <property type="evidence" value="ECO:0007669"/>
    <property type="project" value="TreeGrafter"/>
</dbReference>
<dbReference type="FunFam" id="2.40.50.140:FF:000224">
    <property type="entry name" value="RecQ mediated genome instability 2"/>
    <property type="match status" value="1"/>
</dbReference>
<proteinExistence type="inferred from homology"/>
<dbReference type="GO" id="GO:0005829">
    <property type="term" value="C:cytosol"/>
    <property type="evidence" value="ECO:0007669"/>
    <property type="project" value="TreeGrafter"/>
</dbReference>
<comment type="subunit">
    <text evidence="7">Component of the RMI complex, containing at least TOP3A, RMI1 and RMI2. The RMI complex interacts with BLM.</text>
</comment>
<keyword evidence="11" id="KW-1185">Reference proteome</keyword>
<accession>A0A8V5G218</accession>
<evidence type="ECO:0000256" key="8">
    <source>
        <dbReference type="ARBA" id="ARBA00069617"/>
    </source>
</evidence>
<dbReference type="Gene3D" id="2.40.50.140">
    <property type="entry name" value="Nucleic acid-binding proteins"/>
    <property type="match status" value="1"/>
</dbReference>
<evidence type="ECO:0000256" key="5">
    <source>
        <dbReference type="ARBA" id="ARBA00055932"/>
    </source>
</evidence>
<dbReference type="PANTHER" id="PTHR33962:SF1">
    <property type="entry name" value="RECQ-MEDIATED GENOME INSTABILITY PROTEIN 2"/>
    <property type="match status" value="1"/>
</dbReference>
<feature type="compositionally biased region" description="Low complexity" evidence="9">
    <location>
        <begin position="121"/>
        <end position="133"/>
    </location>
</feature>
<comment type="similarity">
    <text evidence="6">Belongs to the RMI2 family.</text>
</comment>
<dbReference type="GO" id="GO:0016607">
    <property type="term" value="C:nuclear speck"/>
    <property type="evidence" value="ECO:0007669"/>
    <property type="project" value="TreeGrafter"/>
</dbReference>
<organism evidence="10 11">
    <name type="scientific">Melopsittacus undulatus</name>
    <name type="common">Budgerigar</name>
    <name type="synonym">Psittacus undulatus</name>
    <dbReference type="NCBI Taxonomy" id="13146"/>
    <lineage>
        <taxon>Eukaryota</taxon>
        <taxon>Metazoa</taxon>
        <taxon>Chordata</taxon>
        <taxon>Craniata</taxon>
        <taxon>Vertebrata</taxon>
        <taxon>Euteleostomi</taxon>
        <taxon>Archelosauria</taxon>
        <taxon>Archosauria</taxon>
        <taxon>Dinosauria</taxon>
        <taxon>Saurischia</taxon>
        <taxon>Theropoda</taxon>
        <taxon>Coelurosauria</taxon>
        <taxon>Aves</taxon>
        <taxon>Neognathae</taxon>
        <taxon>Neoaves</taxon>
        <taxon>Telluraves</taxon>
        <taxon>Australaves</taxon>
        <taxon>Psittaciformes</taxon>
        <taxon>Psittaculidae</taxon>
        <taxon>Melopsittacus</taxon>
    </lineage>
</organism>
<comment type="function">
    <text evidence="5">Essential component of the RMI complex, a complex that plays an important role in the processing of homologous recombination intermediates. It is required to regulate sister chromatid segregation and to limit DNA crossover. Essential for the stability, localization, and function of BLM, TOP3A, and complexes containing BLM. In the RMI complex, it is required to target BLM to chromatin and stress-induced nuclear foci and mitotic phosphorylation of BLM.</text>
</comment>
<dbReference type="Ensembl" id="ENSMUNT00000027928.1">
    <property type="protein sequence ID" value="ENSMUNP00000029386.1"/>
    <property type="gene ID" value="ENSMUNG00000022168.1"/>
</dbReference>